<feature type="domain" description="Hedgehog/Intein (Hint)" evidence="1">
    <location>
        <begin position="222"/>
        <end position="354"/>
    </location>
</feature>
<dbReference type="InterPro" id="IPR036844">
    <property type="entry name" value="Hint_dom_sf"/>
</dbReference>
<dbReference type="SUPFAM" id="SSF51294">
    <property type="entry name" value="Hedgehog/intein (Hint) domain"/>
    <property type="match status" value="1"/>
</dbReference>
<comment type="caution">
    <text evidence="2">The sequence shown here is derived from an EMBL/GenBank/DDBJ whole genome shotgun (WGS) entry which is preliminary data.</text>
</comment>
<reference evidence="2 3" key="1">
    <citation type="submission" date="2023-10" db="EMBL/GenBank/DDBJ databases">
        <title>Sorlinia euscelidii gen. nov., sp. nov., an acetic acid bacteria isolated from the gut of Euscelidius variegatus emitter.</title>
        <authorList>
            <person name="Michoud G."/>
            <person name="Marasco R."/>
            <person name="Seferji K."/>
            <person name="Gonella E."/>
            <person name="Garuglieri E."/>
            <person name="Alma A."/>
            <person name="Mapelli F."/>
            <person name="Borin S."/>
            <person name="Daffonchio D."/>
            <person name="Crotti E."/>
        </authorList>
    </citation>
    <scope>NUCLEOTIDE SEQUENCE [LARGE SCALE GENOMIC DNA]</scope>
    <source>
        <strain evidence="2 3">EV16P</strain>
    </source>
</reference>
<evidence type="ECO:0000259" key="1">
    <source>
        <dbReference type="Pfam" id="PF13403"/>
    </source>
</evidence>
<dbReference type="Pfam" id="PF13403">
    <property type="entry name" value="Hint_2"/>
    <property type="match status" value="1"/>
</dbReference>
<proteinExistence type="predicted"/>
<dbReference type="Gene3D" id="2.170.16.10">
    <property type="entry name" value="Hedgehog/Intein (Hint) domain"/>
    <property type="match status" value="1"/>
</dbReference>
<sequence>MAYWWIDGINCLIADASTSAIRSQTLMSSQGVIFKNGGYGDSNTVNGGNVYLDPGGYVANSTIKWGNVRTGGGTLNSVTMTGGNVTIGAGTTMEGKFDISGSGNVSIGGNGLVSTSTTNKPILNVSSGNVSIDQIGPATLNLARSANVSVTKTALKNLTVNSSGTDYSLDITDLDPSTITGVTQSTNKFVIHTTKGDVTINGNLQNYKFAPDNKGGTIISSCFAEGTLIRTPDGDRLVETLKLGDLVSTHLGPQPIRWLGKKEVDLRGATELDNFLVRIKADAFATGQPKRDLWVTPEHCILINEKLIPVRRLVNGASIAYDLKRRRYTYYHFAFEKHAVVFSESLPSESYLIGQNKREFGAVESSGEEIDTTLAYPLVTEIEEANQFWQRLAERSNNLGMPVTSNNPVLSRKLVQLRTDRGDIALLKDVDDRHAVFSVPAGTKYVIIESDASRPDQLHGPYWDDRRRLGVRVGAVHVSDKSHSVMIDAHLNDRQLGGWNNVEDGRSRWTSGKGIIPLTHLSNLSRHKELELRIAFPDREEVAF</sequence>
<evidence type="ECO:0000313" key="2">
    <source>
        <dbReference type="EMBL" id="MEE8659032.1"/>
    </source>
</evidence>
<gene>
    <name evidence="2" type="ORF">DOFOFD_08410</name>
</gene>
<organism evidence="2 3">
    <name type="scientific">Sorlinia euscelidii</name>
    <dbReference type="NCBI Taxonomy" id="3081148"/>
    <lineage>
        <taxon>Bacteria</taxon>
        <taxon>Pseudomonadati</taxon>
        <taxon>Pseudomonadota</taxon>
        <taxon>Alphaproteobacteria</taxon>
        <taxon>Acetobacterales</taxon>
        <taxon>Acetobacteraceae</taxon>
        <taxon>Sorlinia</taxon>
    </lineage>
</organism>
<protein>
    <recommendedName>
        <fullName evidence="1">Hedgehog/Intein (Hint) domain-containing protein</fullName>
    </recommendedName>
</protein>
<evidence type="ECO:0000313" key="3">
    <source>
        <dbReference type="Proteomes" id="UP001312908"/>
    </source>
</evidence>
<dbReference type="Proteomes" id="UP001312908">
    <property type="component" value="Unassembled WGS sequence"/>
</dbReference>
<accession>A0ABU7U2F4</accession>
<keyword evidence="3" id="KW-1185">Reference proteome</keyword>
<dbReference type="EMBL" id="JAWJZY010000003">
    <property type="protein sequence ID" value="MEE8659032.1"/>
    <property type="molecule type" value="Genomic_DNA"/>
</dbReference>
<dbReference type="InterPro" id="IPR028992">
    <property type="entry name" value="Hedgehog/Intein_dom"/>
</dbReference>
<name>A0ABU7U2F4_9PROT</name>